<dbReference type="OrthoDB" id="3163863at2759"/>
<evidence type="ECO:0000313" key="2">
    <source>
        <dbReference type="EMBL" id="TDL24181.1"/>
    </source>
</evidence>
<name>A0A4Y7QA73_9AGAM</name>
<accession>A0A4Y7QA73</accession>
<proteinExistence type="predicted"/>
<protein>
    <recommendedName>
        <fullName evidence="1">HNH nuclease domain-containing protein</fullName>
    </recommendedName>
</protein>
<dbReference type="Proteomes" id="UP000294933">
    <property type="component" value="Unassembled WGS sequence"/>
</dbReference>
<keyword evidence="3" id="KW-1185">Reference proteome</keyword>
<evidence type="ECO:0000259" key="1">
    <source>
        <dbReference type="Pfam" id="PF13391"/>
    </source>
</evidence>
<dbReference type="EMBL" id="ML170167">
    <property type="protein sequence ID" value="TDL24181.1"/>
    <property type="molecule type" value="Genomic_DNA"/>
</dbReference>
<dbReference type="VEuPathDB" id="FungiDB:BD410DRAFT_786266"/>
<feature type="domain" description="HNH nuclease" evidence="1">
    <location>
        <begin position="170"/>
        <end position="257"/>
    </location>
</feature>
<evidence type="ECO:0000313" key="3">
    <source>
        <dbReference type="Proteomes" id="UP000294933"/>
    </source>
</evidence>
<sequence length="362" mass="40450">MSHCQQFTLSSITSTLSQEFNNKLEDNIEGLWSTEDHVSVAQEQIRWMKARNNVENCIEYGTRYIEAAPILEAMLEYSVMAGGVDGQRYTACAINTCHHSVHGCQLLLNLAEMWLNYFLYPFKRASRIPSEPPSENTTPDSEDPAGCLALAPGNRTDVADRLLQRDGGRCVITKLPSTKSLPPGFRGKASVTESAHFIRRSLCVNKYASSVTWDIVRHYTHMSANTIDEISWWIDEPENGMTLDIGAHRTFDELEWCLIPQEPNTYKIKHFTEVRVFDAPSETVVFVDRSEPPHSIPLPNREFVALHAAVAHVLHMSGAAVVIDEILDHFEDSASAVPGHDSASERDLPARIAATMLLEGKT</sequence>
<dbReference type="AlphaFoldDB" id="A0A4Y7QA73"/>
<dbReference type="Pfam" id="PF13391">
    <property type="entry name" value="HNH_2"/>
    <property type="match status" value="1"/>
</dbReference>
<dbReference type="InterPro" id="IPR003615">
    <property type="entry name" value="HNH_nuc"/>
</dbReference>
<gene>
    <name evidence="2" type="ORF">BD410DRAFT_786266</name>
</gene>
<reference evidence="2 3" key="1">
    <citation type="submission" date="2018-06" db="EMBL/GenBank/DDBJ databases">
        <title>A transcriptomic atlas of mushroom development highlights an independent origin of complex multicellularity.</title>
        <authorList>
            <consortium name="DOE Joint Genome Institute"/>
            <person name="Krizsan K."/>
            <person name="Almasi E."/>
            <person name="Merenyi Z."/>
            <person name="Sahu N."/>
            <person name="Viragh M."/>
            <person name="Koszo T."/>
            <person name="Mondo S."/>
            <person name="Kiss B."/>
            <person name="Balint B."/>
            <person name="Kues U."/>
            <person name="Barry K."/>
            <person name="Hegedus J.C."/>
            <person name="Henrissat B."/>
            <person name="Johnson J."/>
            <person name="Lipzen A."/>
            <person name="Ohm R."/>
            <person name="Nagy I."/>
            <person name="Pangilinan J."/>
            <person name="Yan J."/>
            <person name="Xiong Y."/>
            <person name="Grigoriev I.V."/>
            <person name="Hibbett D.S."/>
            <person name="Nagy L.G."/>
        </authorList>
    </citation>
    <scope>NUCLEOTIDE SEQUENCE [LARGE SCALE GENOMIC DNA]</scope>
    <source>
        <strain evidence="2 3">SZMC22713</strain>
    </source>
</reference>
<organism evidence="2 3">
    <name type="scientific">Rickenella mellea</name>
    <dbReference type="NCBI Taxonomy" id="50990"/>
    <lineage>
        <taxon>Eukaryota</taxon>
        <taxon>Fungi</taxon>
        <taxon>Dikarya</taxon>
        <taxon>Basidiomycota</taxon>
        <taxon>Agaricomycotina</taxon>
        <taxon>Agaricomycetes</taxon>
        <taxon>Hymenochaetales</taxon>
        <taxon>Rickenellaceae</taxon>
        <taxon>Rickenella</taxon>
    </lineage>
</organism>
<dbReference type="STRING" id="50990.A0A4Y7QA73"/>